<dbReference type="AlphaFoldDB" id="A0A125P610"/>
<name>A0A125P610_9LACO</name>
<evidence type="ECO:0000313" key="1">
    <source>
        <dbReference type="EMBL" id="KWU02971.1"/>
    </source>
</evidence>
<evidence type="ECO:0000313" key="2">
    <source>
        <dbReference type="Proteomes" id="UP000067598"/>
    </source>
</evidence>
<protein>
    <submittedName>
        <fullName evidence="1">Uncharacterized protein</fullName>
    </submittedName>
</protein>
<proteinExistence type="predicted"/>
<dbReference type="PATRIC" id="fig|47770.28.peg.1581"/>
<comment type="caution">
    <text evidence="1">The sequence shown here is derived from an EMBL/GenBank/DDBJ whole genome shotgun (WGS) entry which is preliminary data.</text>
</comment>
<dbReference type="Proteomes" id="UP000067598">
    <property type="component" value="Unassembled WGS sequence"/>
</dbReference>
<gene>
    <name evidence="1" type="ORF">AEL95_09865</name>
</gene>
<dbReference type="EMBL" id="LJGP01000052">
    <property type="protein sequence ID" value="KWU02971.1"/>
    <property type="molecule type" value="Genomic_DNA"/>
</dbReference>
<dbReference type="RefSeq" id="WP_060462525.1">
    <property type="nucleotide sequence ID" value="NZ_JBBOJR010000026.1"/>
</dbReference>
<sequence length="124" mass="14366">MNKKLLKLFSSCVFLLVLLTFNRNSVSASHYLNGNNYTDACTRFVKVIKPINVYKVTTGTCEANNRFKKYGRIKRGAKIWISRYLMSTGGGWVVINDNKYYSTKRTFFFAANGHARANWYKRIN</sequence>
<organism evidence="1 2">
    <name type="scientific">Lactobacillus crispatus</name>
    <dbReference type="NCBI Taxonomy" id="47770"/>
    <lineage>
        <taxon>Bacteria</taxon>
        <taxon>Bacillati</taxon>
        <taxon>Bacillota</taxon>
        <taxon>Bacilli</taxon>
        <taxon>Lactobacillales</taxon>
        <taxon>Lactobacillaceae</taxon>
        <taxon>Lactobacillus</taxon>
    </lineage>
</organism>
<reference evidence="1 2" key="1">
    <citation type="journal article" date="2016" name="Microbiology (Mosc.)">
        <title>Comparison of Lactobacillus crispatus isolates from Lactobacillus-dominated vaginal microbiomes with isolates from microbiomes containing bacterial vaginosis-associated bacteria.</title>
        <authorList>
            <person name="Abdelmaksoud A.A."/>
            <person name="Koparde V.N."/>
            <person name="Sheth N.U."/>
            <person name="Serrano M.G."/>
            <person name="Glascock A.L."/>
            <person name="Fettweis J.M."/>
            <person name="Strauss Iii J.F."/>
            <person name="Buck G.A."/>
            <person name="Jefferson K.K."/>
        </authorList>
    </citation>
    <scope>NUCLEOTIDE SEQUENCE [LARGE SCALE GENOMIC DNA]</scope>
    <source>
        <strain evidence="1 2">VMC3</strain>
    </source>
</reference>
<accession>A0A125P610</accession>